<reference evidence="1 2" key="1">
    <citation type="journal article" date="2022" name="Arch. Microbiol.">
        <title>Paraburkholderia bengalensis sp. nov. isolated from roots of Oryza sativa, IR64.</title>
        <authorList>
            <person name="Nag P."/>
            <person name="Mondal N."/>
            <person name="Sarkar J."/>
            <person name="Das S."/>
        </authorList>
    </citation>
    <scope>NUCLEOTIDE SEQUENCE [LARGE SCALE GENOMIC DNA]</scope>
    <source>
        <strain evidence="1 2">IR64_4_BI</strain>
    </source>
</reference>
<evidence type="ECO:0000313" key="1">
    <source>
        <dbReference type="EMBL" id="MEI6001513.1"/>
    </source>
</evidence>
<dbReference type="Proteomes" id="UP001386437">
    <property type="component" value="Unassembled WGS sequence"/>
</dbReference>
<dbReference type="Gene3D" id="3.30.530.20">
    <property type="match status" value="1"/>
</dbReference>
<accession>A0ABU8J1M3</accession>
<name>A0ABU8J1M3_9BURK</name>
<evidence type="ECO:0000313" key="2">
    <source>
        <dbReference type="Proteomes" id="UP001386437"/>
    </source>
</evidence>
<protein>
    <submittedName>
        <fullName evidence="1">DUF1857 family protein</fullName>
    </submittedName>
</protein>
<dbReference type="RefSeq" id="WP_336601229.1">
    <property type="nucleotide sequence ID" value="NZ_JACFYJ010000076.1"/>
</dbReference>
<keyword evidence="2" id="KW-1185">Reference proteome</keyword>
<gene>
    <name evidence="1" type="ORF">H3V53_31455</name>
</gene>
<sequence length="158" mass="17557">MIHSTATVLVNPQGEPALTRAQLWRGLVLKARDARQFLPPGLCTKCDVVVDADDYLIREATIAGEDLSEIITFEPQRKVSFFQRSGPREGVIVNQIIEDADGALWLRFYGLLGLRHHAPGSKEERDDQAQLDSEDKGYRAALSSTLARTRQLIGEGKL</sequence>
<dbReference type="InterPro" id="IPR023393">
    <property type="entry name" value="START-like_dom_sf"/>
</dbReference>
<comment type="caution">
    <text evidence="1">The sequence shown here is derived from an EMBL/GenBank/DDBJ whole genome shotgun (WGS) entry which is preliminary data.</text>
</comment>
<dbReference type="EMBL" id="JACFYJ010000076">
    <property type="protein sequence ID" value="MEI6001513.1"/>
    <property type="molecule type" value="Genomic_DNA"/>
</dbReference>
<dbReference type="SUPFAM" id="SSF55961">
    <property type="entry name" value="Bet v1-like"/>
    <property type="match status" value="1"/>
</dbReference>
<dbReference type="Pfam" id="PF08982">
    <property type="entry name" value="AtaL"/>
    <property type="match status" value="1"/>
</dbReference>
<proteinExistence type="predicted"/>
<dbReference type="InterPro" id="IPR015075">
    <property type="entry name" value="AtaL"/>
</dbReference>
<organism evidence="1 2">
    <name type="scientific">Paraburkholderia bengalensis</name>
    <dbReference type="NCBI Taxonomy" id="2747562"/>
    <lineage>
        <taxon>Bacteria</taxon>
        <taxon>Pseudomonadati</taxon>
        <taxon>Pseudomonadota</taxon>
        <taxon>Betaproteobacteria</taxon>
        <taxon>Burkholderiales</taxon>
        <taxon>Burkholderiaceae</taxon>
        <taxon>Paraburkholderia</taxon>
    </lineage>
</organism>